<comment type="similarity">
    <text evidence="2">Belongs to the SNF2/RAD54 helicase family.</text>
</comment>
<dbReference type="PROSITE" id="PS51194">
    <property type="entry name" value="HELICASE_CTER"/>
    <property type="match status" value="1"/>
</dbReference>
<dbReference type="CDD" id="cd15532">
    <property type="entry name" value="PHD2_CHD_II"/>
    <property type="match status" value="1"/>
</dbReference>
<reference evidence="23" key="3">
    <citation type="submission" date="2025-09" db="UniProtKB">
        <authorList>
            <consortium name="Ensembl"/>
        </authorList>
    </citation>
    <scope>IDENTIFICATION</scope>
</reference>
<keyword evidence="11" id="KW-0156">Chromatin regulator</keyword>
<dbReference type="Gene3D" id="3.40.50.10810">
    <property type="entry name" value="Tandem AAA-ATPase domain"/>
    <property type="match status" value="1"/>
</dbReference>
<dbReference type="CDD" id="cd18793">
    <property type="entry name" value="SF2_C_SNF"/>
    <property type="match status" value="1"/>
</dbReference>
<evidence type="ECO:0000259" key="21">
    <source>
        <dbReference type="PROSITE" id="PS51192"/>
    </source>
</evidence>
<dbReference type="InterPro" id="IPR012958">
    <property type="entry name" value="CHD_N"/>
</dbReference>
<dbReference type="GO" id="GO:0140658">
    <property type="term" value="F:ATP-dependent chromatin remodeler activity"/>
    <property type="evidence" value="ECO:0007669"/>
    <property type="project" value="TreeGrafter"/>
</dbReference>
<dbReference type="FunFam" id="3.40.50.10810:FF:000001">
    <property type="entry name" value="chromodomain-helicase-DNA-binding protein 3 isoform X1"/>
    <property type="match status" value="1"/>
</dbReference>
<dbReference type="Pfam" id="PF00176">
    <property type="entry name" value="SNF2-rel_dom"/>
    <property type="match status" value="1"/>
</dbReference>
<dbReference type="Gene3D" id="2.40.50.40">
    <property type="match status" value="2"/>
</dbReference>
<dbReference type="GO" id="GO:0016887">
    <property type="term" value="F:ATP hydrolysis activity"/>
    <property type="evidence" value="ECO:0007669"/>
    <property type="project" value="TreeGrafter"/>
</dbReference>
<feature type="compositionally biased region" description="Acidic residues" evidence="18">
    <location>
        <begin position="203"/>
        <end position="216"/>
    </location>
</feature>
<evidence type="ECO:0000256" key="16">
    <source>
        <dbReference type="ARBA" id="ARBA00049360"/>
    </source>
</evidence>
<evidence type="ECO:0000259" key="20">
    <source>
        <dbReference type="PROSITE" id="PS50016"/>
    </source>
</evidence>
<dbReference type="SMART" id="SM01147">
    <property type="entry name" value="DUF1087"/>
    <property type="match status" value="1"/>
</dbReference>
<feature type="region of interest" description="Disordered" evidence="18">
    <location>
        <begin position="395"/>
        <end position="416"/>
    </location>
</feature>
<dbReference type="FunFam" id="1.10.10.60:FF:000037">
    <property type="entry name" value="chromodomain-helicase-DNA-binding protein 3 isoform X1"/>
    <property type="match status" value="1"/>
</dbReference>
<dbReference type="GO" id="GO:0003682">
    <property type="term" value="F:chromatin binding"/>
    <property type="evidence" value="ECO:0007669"/>
    <property type="project" value="TreeGrafter"/>
</dbReference>
<feature type="region of interest" description="Disordered" evidence="18">
    <location>
        <begin position="196"/>
        <end position="247"/>
    </location>
</feature>
<evidence type="ECO:0000256" key="10">
    <source>
        <dbReference type="ARBA" id="ARBA00022840"/>
    </source>
</evidence>
<evidence type="ECO:0000256" key="5">
    <source>
        <dbReference type="ARBA" id="ARBA00022737"/>
    </source>
</evidence>
<dbReference type="SUPFAM" id="SSF57903">
    <property type="entry name" value="FYVE/PHD zinc finger"/>
    <property type="match status" value="2"/>
</dbReference>
<dbReference type="Gene3D" id="1.10.10.60">
    <property type="entry name" value="Homeodomain-like"/>
    <property type="match status" value="1"/>
</dbReference>
<dbReference type="InterPro" id="IPR036910">
    <property type="entry name" value="HMG_box_dom_sf"/>
</dbReference>
<dbReference type="GO" id="GO:0003677">
    <property type="term" value="F:DNA binding"/>
    <property type="evidence" value="ECO:0007669"/>
    <property type="project" value="UniProtKB-KW"/>
</dbReference>
<keyword evidence="14" id="KW-0804">Transcription</keyword>
<keyword evidence="4" id="KW-0479">Metal-binding</keyword>
<dbReference type="FunFam" id="2.40.50.40:FF:000003">
    <property type="entry name" value="chromodomain-helicase-DNA-binding protein 3 isoform X1"/>
    <property type="match status" value="1"/>
</dbReference>
<keyword evidence="8" id="KW-0378">Hydrolase</keyword>
<evidence type="ECO:0000256" key="13">
    <source>
        <dbReference type="ARBA" id="ARBA00023125"/>
    </source>
</evidence>
<feature type="region of interest" description="Disordered" evidence="18">
    <location>
        <begin position="459"/>
        <end position="482"/>
    </location>
</feature>
<feature type="region of interest" description="Disordered" evidence="18">
    <location>
        <begin position="1414"/>
        <end position="1458"/>
    </location>
</feature>
<dbReference type="InterPro" id="IPR009462">
    <property type="entry name" value="CHD_II_SANT-like"/>
</dbReference>
<dbReference type="InterPro" id="IPR000330">
    <property type="entry name" value="SNF2_N"/>
</dbReference>
<dbReference type="CDD" id="cd15531">
    <property type="entry name" value="PHD1_CHD_II"/>
    <property type="match status" value="1"/>
</dbReference>
<name>A0A4W5KQ24_9TELE</name>
<dbReference type="InterPro" id="IPR014001">
    <property type="entry name" value="Helicase_ATP-bd"/>
</dbReference>
<keyword evidence="3" id="KW-0597">Phosphoprotein</keyword>
<evidence type="ECO:0000256" key="17">
    <source>
        <dbReference type="PROSITE-ProRule" id="PRU00146"/>
    </source>
</evidence>
<dbReference type="SMART" id="SM00249">
    <property type="entry name" value="PHD"/>
    <property type="match status" value="2"/>
</dbReference>
<dbReference type="PROSITE" id="PS00690">
    <property type="entry name" value="DEAH_ATP_HELICASE"/>
    <property type="match status" value="1"/>
</dbReference>
<dbReference type="FunFam" id="3.30.40.10:FF:000001">
    <property type="entry name" value="chromodomain-helicase-DNA-binding protein 3 isoform X1"/>
    <property type="match status" value="1"/>
</dbReference>
<dbReference type="Pfam" id="PF08074">
    <property type="entry name" value="CHDCT2"/>
    <property type="match status" value="1"/>
</dbReference>
<evidence type="ECO:0000256" key="7">
    <source>
        <dbReference type="ARBA" id="ARBA00022771"/>
    </source>
</evidence>
<dbReference type="Gene3D" id="3.40.50.300">
    <property type="entry name" value="P-loop containing nucleotide triphosphate hydrolases"/>
    <property type="match status" value="1"/>
</dbReference>
<dbReference type="CDD" id="cd18662">
    <property type="entry name" value="CD2_tandem_CHD3-4_like"/>
    <property type="match status" value="1"/>
</dbReference>
<dbReference type="SUPFAM" id="SSF52540">
    <property type="entry name" value="P-loop containing nucleoside triphosphate hydrolases"/>
    <property type="match status" value="2"/>
</dbReference>
<dbReference type="PROSITE" id="PS51192">
    <property type="entry name" value="HELICASE_ATP_BIND_1"/>
    <property type="match status" value="1"/>
</dbReference>
<dbReference type="GO" id="GO:0016581">
    <property type="term" value="C:NuRD complex"/>
    <property type="evidence" value="ECO:0007669"/>
    <property type="project" value="TreeGrafter"/>
</dbReference>
<dbReference type="Pfam" id="PF00628">
    <property type="entry name" value="PHD"/>
    <property type="match status" value="2"/>
</dbReference>
<dbReference type="InterPro" id="IPR019787">
    <property type="entry name" value="Znf_PHD-finger"/>
</dbReference>
<evidence type="ECO:0000259" key="22">
    <source>
        <dbReference type="PROSITE" id="PS51194"/>
    </source>
</evidence>
<evidence type="ECO:0000256" key="2">
    <source>
        <dbReference type="ARBA" id="ARBA00007025"/>
    </source>
</evidence>
<evidence type="ECO:0000256" key="9">
    <source>
        <dbReference type="ARBA" id="ARBA00022833"/>
    </source>
</evidence>
<dbReference type="InterPro" id="IPR001650">
    <property type="entry name" value="Helicase_C-like"/>
</dbReference>
<dbReference type="InterPro" id="IPR012957">
    <property type="entry name" value="CHD_C2"/>
</dbReference>
<dbReference type="PANTHER" id="PTHR45623:SF9">
    <property type="entry name" value="CHROMODOMAIN-HELICASE-DNA-BINDING PROTEIN 3"/>
    <property type="match status" value="1"/>
</dbReference>
<dbReference type="InterPro" id="IPR016197">
    <property type="entry name" value="Chromo-like_dom_sf"/>
</dbReference>
<dbReference type="Proteomes" id="UP000314982">
    <property type="component" value="Unassembled WGS sequence"/>
</dbReference>
<feature type="compositionally biased region" description="Polar residues" evidence="18">
    <location>
        <begin position="1441"/>
        <end position="1458"/>
    </location>
</feature>
<dbReference type="Pfam" id="PF00271">
    <property type="entry name" value="Helicase_C"/>
    <property type="match status" value="1"/>
</dbReference>
<sequence>MTISLHLSPYFLITLHSIFIAPPPSLLCSLSFFLSFPLSPSLLPSQDSDVERDSERERDYGENSDSAASFFAGEKKKKKKHKEKKEKKKLKMKKDNGDKQKTSAQLAKDWGLEDVDHTFTEDDYRTLTNYKAFSQSMRPMIAKKNPKIPMSKMMTILGVKWREFSSNNPFKGSGAAAVAAAAAAAAIAVAEQVSAATASPSPDGEDVEEEDSEQEDSSVHSSSVRSDSSPRVKKNKRGRPGDVEVDGYETDHQDYCEVCQQGGEIILCDTCPRAYHLVCLEPELEKAPEGKWSCPHCEKEGIQWEAKDEDFEEFEEESEDMEEEDEHMEFCRVCKDGGELLCCDTCPSSYHIHCLNPPLPEIPNGEWLCPRCTCPAIKGRVQRILHWRWGEPPNPVPVPPAPDSPPDAPPPPPMKGRAEREFFVKLAGQSYWHCTWITELQLEIFHSVMFRNYQRKTDMDEPPSLDYGSGGEEESVKSEKRRLKDPDYAALDDKFYKYGIKPEWMMVHRIINHSVDKKGIYHYLVKWRDLTYDQCTWERDNLEMPEFVIHKANYWAHRDEVMKEAPDMPRRMRSMRMEESEDPHRSPVNDPTIKYEEQPDFVTATGGTLHLYQLEGLNWLRFSWAQGTDTILADEMGLGKTIQTIVFLYSLFKEGHTRGPFLVSAPLSTIINWEREFEMWAPDFYVVTYTGDKDSRAIIRENELTFDDTAVRGGKKREAPIKFHVLLTSYELVTIDQTSLKSIDWACLVVDEAHRLKNNQSKFFRRLNDYKIDHKLLLTGTPLQNNLEELFHLLNFLTPNRFNNLEGFLEEFADISKEDQIQKLHDLLGPHMLRRLKADVFKNMPAKTELIVRVELSPMQKKYYKLILTRNFEALNSKGGGNQVSLLNIMMDLKKCANHPYLFPVASMEARKTASGAYEGTDLTKASGKLTLLQKMMRKLKDQGHRVLVFSQMTKMLDLLEDFLDFEGYKYERIDGGITGALRQEAIDRFNAPGAPQFCFLLSTRAGGLGINLATADTVFIFDSDWNPHNDIQAFSRAHRIGQANKVMIYRFVTRASVEERITQVAKRKMMLTHLVVRPGLGSKAGSMSKQELDDILKFGTEELFKDEIESGIFHWSPPKPIPPLATFPGDNRDDEGSVIHYDSSAIERLLDRSQDATDDTDMQNMNEYLSSFKVARYMVREEDKIEEVEREIIKQEECVDPEYWEKLLRHHYEQQQEDLASKLGKGKRNRKPVNYNDAAQEDQDWHTGISDNQSEYSVGSEEEDEDFDERPEGSRRQSRRQMRNERDKPLPPLLARVAGNLEVLGFNTRQRKAFLNAVMRWGMPAQDAFSCQWLVRDLRGKSEKEFKAYVSLFMRHLCEPVADGAETFADGVPREGLCRQPVLTRIGVMSLVKKKIQEFEHINGRWSLPELKPEMKPEALRPEVSVSSSSRASSPGGTMKTATPTPDPSCTSDNTPCTSKPELHTLWQNEERAAISSGKMNEIWHRRHDFWLLAGIVLHGYARWQDIQNDPQFAIVNEPFKSQANKGNFLEMKNKFLARRFKLLEQALVIEEQLRRAAYLNMTQDPVHPAMALNARFAEVECLAESHQHLSKESLAGNKPANAVLHKVLNQLEELLSDMKADVTRLPATLSRVPPIAARLQMSERSILSRLTIPPGPYATPQNFGPAFTPIPPGVLPMGGANYSQMPPGSFVSGQWLHCAVSPIHRKGLSKTTNE</sequence>
<dbReference type="Pfam" id="PF06465">
    <property type="entry name" value="DUF1087"/>
    <property type="match status" value="1"/>
</dbReference>
<keyword evidence="9" id="KW-0862">Zinc</keyword>
<keyword evidence="10" id="KW-0067">ATP-binding</keyword>
<evidence type="ECO:0000313" key="24">
    <source>
        <dbReference type="Proteomes" id="UP000314982"/>
    </source>
</evidence>
<keyword evidence="5" id="KW-0677">Repeat</keyword>
<dbReference type="Pfam" id="PF08073">
    <property type="entry name" value="CHDNT"/>
    <property type="match status" value="1"/>
</dbReference>
<dbReference type="FunFam" id="3.40.50.300:FF:000015">
    <property type="entry name" value="chromodomain-helicase-DNA-binding protein 9 isoform X1"/>
    <property type="match status" value="1"/>
</dbReference>
<feature type="domain" description="PHD-type" evidence="20">
    <location>
        <begin position="328"/>
        <end position="375"/>
    </location>
</feature>
<organism evidence="23 24">
    <name type="scientific">Hucho hucho</name>
    <name type="common">huchen</name>
    <dbReference type="NCBI Taxonomy" id="62062"/>
    <lineage>
        <taxon>Eukaryota</taxon>
        <taxon>Metazoa</taxon>
        <taxon>Chordata</taxon>
        <taxon>Craniata</taxon>
        <taxon>Vertebrata</taxon>
        <taxon>Euteleostomi</taxon>
        <taxon>Actinopterygii</taxon>
        <taxon>Neopterygii</taxon>
        <taxon>Teleostei</taxon>
        <taxon>Protacanthopterygii</taxon>
        <taxon>Salmoniformes</taxon>
        <taxon>Salmonidae</taxon>
        <taxon>Salmoninae</taxon>
        <taxon>Hucho</taxon>
    </lineage>
</organism>
<reference evidence="24" key="1">
    <citation type="submission" date="2018-06" db="EMBL/GenBank/DDBJ databases">
        <title>Genome assembly of Danube salmon.</title>
        <authorList>
            <person name="Macqueen D.J."/>
            <person name="Gundappa M.K."/>
        </authorList>
    </citation>
    <scope>NUCLEOTIDE SEQUENCE [LARGE SCALE GENOMIC DNA]</scope>
</reference>
<feature type="domain" description="Helicase C-terminal" evidence="22">
    <location>
        <begin position="932"/>
        <end position="1097"/>
    </location>
</feature>
<dbReference type="InterPro" id="IPR001965">
    <property type="entry name" value="Znf_PHD"/>
</dbReference>
<feature type="compositionally biased region" description="Low complexity" evidence="18">
    <location>
        <begin position="1425"/>
        <end position="1435"/>
    </location>
</feature>
<keyword evidence="24" id="KW-1185">Reference proteome</keyword>
<dbReference type="Pfam" id="PF00385">
    <property type="entry name" value="Chromo"/>
    <property type="match status" value="1"/>
</dbReference>
<dbReference type="SMART" id="SM00487">
    <property type="entry name" value="DEXDc"/>
    <property type="match status" value="1"/>
</dbReference>
<dbReference type="PROSITE" id="PS50016">
    <property type="entry name" value="ZF_PHD_2"/>
    <property type="match status" value="2"/>
</dbReference>
<keyword evidence="13" id="KW-0238">DNA-binding</keyword>
<dbReference type="InterPro" id="IPR049730">
    <property type="entry name" value="SNF2/RAD54-like_C"/>
</dbReference>
<dbReference type="SMART" id="SM00298">
    <property type="entry name" value="CHROMO"/>
    <property type="match status" value="2"/>
</dbReference>
<comment type="subcellular location">
    <subcellularLocation>
        <location evidence="1">Nucleus</location>
    </subcellularLocation>
</comment>
<dbReference type="SMART" id="SM00490">
    <property type="entry name" value="HELICc"/>
    <property type="match status" value="1"/>
</dbReference>
<dbReference type="Ensembl" id="ENSHHUT00000013923.1">
    <property type="protein sequence ID" value="ENSHHUP00000013484.1"/>
    <property type="gene ID" value="ENSHHUG00000005172.1"/>
</dbReference>
<evidence type="ECO:0000256" key="18">
    <source>
        <dbReference type="SAM" id="MobiDB-lite"/>
    </source>
</evidence>
<dbReference type="SUPFAM" id="SSF47095">
    <property type="entry name" value="HMG-box"/>
    <property type="match status" value="1"/>
</dbReference>
<comment type="catalytic activity">
    <reaction evidence="16">
        <text>ATP + H2O = ADP + phosphate + H(+)</text>
        <dbReference type="Rhea" id="RHEA:13065"/>
        <dbReference type="ChEBI" id="CHEBI:15377"/>
        <dbReference type="ChEBI" id="CHEBI:15378"/>
        <dbReference type="ChEBI" id="CHEBI:30616"/>
        <dbReference type="ChEBI" id="CHEBI:43474"/>
        <dbReference type="ChEBI" id="CHEBI:456216"/>
    </reaction>
</comment>
<feature type="region of interest" description="Disordered" evidence="18">
    <location>
        <begin position="44"/>
        <end position="105"/>
    </location>
</feature>
<feature type="compositionally biased region" description="Pro residues" evidence="18">
    <location>
        <begin position="395"/>
        <end position="414"/>
    </location>
</feature>
<feature type="compositionally biased region" description="Basic and acidic residues" evidence="18">
    <location>
        <begin position="49"/>
        <end position="61"/>
    </location>
</feature>
<dbReference type="InterPro" id="IPR027417">
    <property type="entry name" value="P-loop_NTPase"/>
</dbReference>
<keyword evidence="7 17" id="KW-0863">Zinc-finger</keyword>
<evidence type="ECO:0000259" key="19">
    <source>
        <dbReference type="PROSITE" id="PS50013"/>
    </source>
</evidence>
<feature type="domain" description="Chromo" evidence="19">
    <location>
        <begin position="505"/>
        <end position="538"/>
    </location>
</feature>
<dbReference type="InterPro" id="IPR038718">
    <property type="entry name" value="SNF2-like_sf"/>
</dbReference>
<dbReference type="CDD" id="cd00084">
    <property type="entry name" value="HMG-box_SF"/>
    <property type="match status" value="1"/>
</dbReference>
<dbReference type="Gene3D" id="1.10.30.10">
    <property type="entry name" value="High mobility group box domain"/>
    <property type="match status" value="1"/>
</dbReference>
<feature type="domain" description="Helicase ATP-binding" evidence="21">
    <location>
        <begin position="621"/>
        <end position="800"/>
    </location>
</feature>
<dbReference type="CDD" id="cd18667">
    <property type="entry name" value="CD1_tandem_CHD3-4_like"/>
    <property type="match status" value="1"/>
</dbReference>
<keyword evidence="15" id="KW-0539">Nucleus</keyword>
<proteinExistence type="inferred from homology"/>
<dbReference type="Gene3D" id="3.30.40.10">
    <property type="entry name" value="Zinc/RING finger domain, C3HC4 (zinc finger)"/>
    <property type="match status" value="2"/>
</dbReference>
<keyword evidence="12" id="KW-0805">Transcription regulation</keyword>
<protein>
    <submittedName>
        <fullName evidence="23">Chromodomain helicase DNA binding protein 3</fullName>
    </submittedName>
</protein>
<feature type="region of interest" description="Disordered" evidence="18">
    <location>
        <begin position="1219"/>
        <end position="1292"/>
    </location>
</feature>
<dbReference type="PROSITE" id="PS01359">
    <property type="entry name" value="ZF_PHD_1"/>
    <property type="match status" value="1"/>
</dbReference>
<evidence type="ECO:0000256" key="11">
    <source>
        <dbReference type="ARBA" id="ARBA00022853"/>
    </source>
</evidence>
<evidence type="ECO:0000256" key="14">
    <source>
        <dbReference type="ARBA" id="ARBA00023163"/>
    </source>
</evidence>
<dbReference type="InterPro" id="IPR023780">
    <property type="entry name" value="Chromo_domain"/>
</dbReference>
<evidence type="ECO:0000256" key="6">
    <source>
        <dbReference type="ARBA" id="ARBA00022741"/>
    </source>
</evidence>
<evidence type="ECO:0000256" key="3">
    <source>
        <dbReference type="ARBA" id="ARBA00022553"/>
    </source>
</evidence>
<feature type="compositionally biased region" description="Basic residues" evidence="18">
    <location>
        <begin position="75"/>
        <end position="92"/>
    </location>
</feature>
<dbReference type="FunFam" id="3.30.40.10:FF:000011">
    <property type="entry name" value="chromodomain-helicase-DNA-binding protein 4 isoform X1"/>
    <property type="match status" value="1"/>
</dbReference>
<dbReference type="SMART" id="SM01146">
    <property type="entry name" value="DUF1086"/>
    <property type="match status" value="1"/>
</dbReference>
<evidence type="ECO:0000256" key="1">
    <source>
        <dbReference type="ARBA" id="ARBA00004123"/>
    </source>
</evidence>
<dbReference type="GO" id="GO:0005524">
    <property type="term" value="F:ATP binding"/>
    <property type="evidence" value="ECO:0007669"/>
    <property type="project" value="UniProtKB-KW"/>
</dbReference>
<dbReference type="InterPro" id="IPR000953">
    <property type="entry name" value="Chromo/chromo_shadow_dom"/>
</dbReference>
<dbReference type="SUPFAM" id="SSF54160">
    <property type="entry name" value="Chromo domain-like"/>
    <property type="match status" value="2"/>
</dbReference>
<feature type="compositionally biased region" description="Acidic residues" evidence="18">
    <location>
        <begin position="1261"/>
        <end position="1270"/>
    </location>
</feature>
<dbReference type="PANTHER" id="PTHR45623">
    <property type="entry name" value="CHROMODOMAIN-HELICASE-DNA-BINDING PROTEIN 3-RELATED-RELATED"/>
    <property type="match status" value="1"/>
</dbReference>
<evidence type="ECO:0000256" key="8">
    <source>
        <dbReference type="ARBA" id="ARBA00022801"/>
    </source>
</evidence>
<dbReference type="FunFam" id="2.40.50.40:FF:000017">
    <property type="entry name" value="chromodomain-helicase-DNA-binding protein 3 isoform X3"/>
    <property type="match status" value="1"/>
</dbReference>
<accession>A0A4W5KQ24</accession>
<evidence type="ECO:0000256" key="4">
    <source>
        <dbReference type="ARBA" id="ARBA00022723"/>
    </source>
</evidence>
<dbReference type="InterPro" id="IPR009463">
    <property type="entry name" value="DUF1087"/>
</dbReference>
<dbReference type="InterPro" id="IPR019786">
    <property type="entry name" value="Zinc_finger_PHD-type_CS"/>
</dbReference>
<keyword evidence="6" id="KW-0547">Nucleotide-binding</keyword>
<dbReference type="PROSITE" id="PS50013">
    <property type="entry name" value="CHROMO_2"/>
    <property type="match status" value="1"/>
</dbReference>
<dbReference type="InterPro" id="IPR013083">
    <property type="entry name" value="Znf_RING/FYVE/PHD"/>
</dbReference>
<dbReference type="GO" id="GO:0008270">
    <property type="term" value="F:zinc ion binding"/>
    <property type="evidence" value="ECO:0007669"/>
    <property type="project" value="UniProtKB-KW"/>
</dbReference>
<dbReference type="GO" id="GO:0042393">
    <property type="term" value="F:histone binding"/>
    <property type="evidence" value="ECO:0007669"/>
    <property type="project" value="TreeGrafter"/>
</dbReference>
<feature type="domain" description="PHD-type" evidence="20">
    <location>
        <begin position="253"/>
        <end position="300"/>
    </location>
</feature>
<evidence type="ECO:0000256" key="15">
    <source>
        <dbReference type="ARBA" id="ARBA00023242"/>
    </source>
</evidence>
<evidence type="ECO:0000256" key="12">
    <source>
        <dbReference type="ARBA" id="ARBA00023015"/>
    </source>
</evidence>
<feature type="compositionally biased region" description="Low complexity" evidence="18">
    <location>
        <begin position="219"/>
        <end position="229"/>
    </location>
</feature>
<reference evidence="23" key="2">
    <citation type="submission" date="2025-08" db="UniProtKB">
        <authorList>
            <consortium name="Ensembl"/>
        </authorList>
    </citation>
    <scope>IDENTIFICATION</scope>
</reference>
<dbReference type="InterPro" id="IPR002464">
    <property type="entry name" value="DNA/RNA_helicase_DEAH_CS"/>
</dbReference>
<dbReference type="Pfam" id="PF06461">
    <property type="entry name" value="CHDII_SANT-like"/>
    <property type="match status" value="1"/>
</dbReference>
<dbReference type="GeneTree" id="ENSGT00940000158001"/>
<evidence type="ECO:0000313" key="23">
    <source>
        <dbReference type="Ensembl" id="ENSHHUP00000013484.1"/>
    </source>
</evidence>
<dbReference type="InterPro" id="IPR011011">
    <property type="entry name" value="Znf_FYVE_PHD"/>
</dbReference>